<dbReference type="AlphaFoldDB" id="A0A177L183"/>
<keyword evidence="7 14" id="KW-0347">Helicase</keyword>
<evidence type="ECO:0000256" key="7">
    <source>
        <dbReference type="ARBA" id="ARBA00022806"/>
    </source>
</evidence>
<dbReference type="PROSITE" id="PS51217">
    <property type="entry name" value="UVRD_HELICASE_CTER"/>
    <property type="match status" value="1"/>
</dbReference>
<comment type="miscellaneous">
    <text evidence="14">Despite having conserved helicase domains, this subunit does not have helicase activity.</text>
</comment>
<sequence>MGLQFVIGRSGSGKTDWMISEIKKRILDDPEGQPIIYLVPEQMSFLSEYELAADDDLGGTIRAQVYSFTRLAWRVLQEEGGMSRQHITPAGRNILIRKIIEENREELSVFSKAADKTGFVSTVEGMLTEFRQYLITPDDMVEHLRSVPAALADKLNDLQKIYTEFDQALVDKYTDSEDYMRLLAEMIVKSDYIRESTIYIDGFHSFTPQEHDVIRVLMDIAQHVTISLTTDRSFRHDDPDDTELFRLTGRTYHDLYENAIEAGIDIKDDIVIQGHKRQKNESLIHLETQFDKRPANTHESSSGLTIMQAAGRRAEIEGAAREIRRLARVENYRYKQIALLIRNGEEYRSIIETVFDDYNIPFFIDQKRPMLNHPLIELIRSSLEVIGGKWRYEAIFRAVKTDLLFPFDEPRENVRRRMDLLENYVLAHGIYGDRWTNGERWTYRRYMGLEFTSVAQTDEERAFEIQLNEMKEVVSTPLYRLERRLKHAKNALECCRSLYQFIEDLNIPEKIEQLSIEAEERGELAAAAQHNQAWDAVIGMLDEFAEVAGDEQMNAKKFASVLNAGLEALEFSIVPPAADQVIVANPERSRLAGIEAAFVVGMNDGVFPSRQMEDGILDDEERTALIAAGMNVAPGSKTRLLDEEFVAYRTVTIPASRLYISWPIADSEGKSLQPSPYIKRLRELFGGLNEQLLANDPADLQPKEQLEYIGYPEPTLSYLTSQLQLKKRGYPLHSFWWDTYNVYMESPLKRKAGLVLDSLYYENKTNVLKPQTGIDLYGTDMIASVSRMETFHSCPFSHFARHGLKLRDRLVYRLEAPDIGDLFHGALKWIAEEVEKRGMKWPELTLEQCRTFAKSAVEELAPKLQNRILMSSNRYSYIQHKLEQIIARASTVLSDQAKVSGFSPLGIELAFGPRSELPPLVFHLKNGARMSLAGRIDRVDKAEGNNDTYLRVIDYKSGSRDVDMTEIYYGFAMQMLTYLDIVLTNSSILTGKEARPGGVLYFHVHNPYLNTKKFMTIEEIEKEIMKSFRMKGLVLGEDEAIHLMDEQLETGDSLIIPAGFKKDGTLTARSKTVDDDSFGTMRRHVRKLYEDAGNDIVSGAVDITPYRYNKKTPCTFCSYRQVCQFDDTLDENSYRLIRPHKNEEIIQKMKENGDDGIV</sequence>
<accession>A0A177L183</accession>
<organism evidence="16 17">
    <name type="scientific">Domibacillus aminovorans</name>
    <dbReference type="NCBI Taxonomy" id="29332"/>
    <lineage>
        <taxon>Bacteria</taxon>
        <taxon>Bacillati</taxon>
        <taxon>Bacillota</taxon>
        <taxon>Bacilli</taxon>
        <taxon>Bacillales</taxon>
        <taxon>Bacillaceae</taxon>
        <taxon>Domibacillus</taxon>
    </lineage>
</organism>
<evidence type="ECO:0000256" key="3">
    <source>
        <dbReference type="ARBA" id="ARBA00022723"/>
    </source>
</evidence>
<dbReference type="Gene3D" id="3.40.50.300">
    <property type="entry name" value="P-loop containing nucleotide triphosphate hydrolases"/>
    <property type="match status" value="3"/>
</dbReference>
<keyword evidence="11 14" id="KW-0411">Iron-sulfur</keyword>
<dbReference type="GO" id="GO:0004386">
    <property type="term" value="F:helicase activity"/>
    <property type="evidence" value="ECO:0007669"/>
    <property type="project" value="UniProtKB-KW"/>
</dbReference>
<name>A0A177L183_9BACI</name>
<dbReference type="RefSeq" id="WP_018391761.1">
    <property type="nucleotide sequence ID" value="NZ_LQWZ01000002.1"/>
</dbReference>
<keyword evidence="2 14" id="KW-0540">Nuclease</keyword>
<keyword evidence="10 14" id="KW-0408">Iron</keyword>
<protein>
    <recommendedName>
        <fullName evidence="14">ATP-dependent helicase/deoxyribonuclease subunit B</fullName>
        <ecNumber evidence="14">3.1.-.-</ecNumber>
    </recommendedName>
    <alternativeName>
        <fullName evidence="14">ATP-dependent helicase/nuclease subunit AddB</fullName>
    </alternativeName>
</protein>
<feature type="binding site" evidence="14">
    <location>
        <position position="794"/>
    </location>
    <ligand>
        <name>[4Fe-4S] cluster</name>
        <dbReference type="ChEBI" id="CHEBI:49883"/>
    </ligand>
</feature>
<dbReference type="OrthoDB" id="9758506at2"/>
<dbReference type="GO" id="GO:0046872">
    <property type="term" value="F:metal ion binding"/>
    <property type="evidence" value="ECO:0007669"/>
    <property type="project" value="UniProtKB-KW"/>
</dbReference>
<dbReference type="PANTHER" id="PTHR30591">
    <property type="entry name" value="RECBCD ENZYME SUBUNIT RECC"/>
    <property type="match status" value="1"/>
</dbReference>
<dbReference type="EC" id="3.1.-.-" evidence="14"/>
<dbReference type="Gene3D" id="3.90.320.10">
    <property type="match status" value="1"/>
</dbReference>
<gene>
    <name evidence="14" type="primary">addB</name>
    <name evidence="16" type="ORF">AWH48_14990</name>
</gene>
<dbReference type="GO" id="GO:0008409">
    <property type="term" value="F:5'-3' exonuclease activity"/>
    <property type="evidence" value="ECO:0007669"/>
    <property type="project" value="UniProtKB-UniRule"/>
</dbReference>
<evidence type="ECO:0000313" key="16">
    <source>
        <dbReference type="EMBL" id="OAH59440.1"/>
    </source>
</evidence>
<evidence type="ECO:0000256" key="4">
    <source>
        <dbReference type="ARBA" id="ARBA00022741"/>
    </source>
</evidence>
<dbReference type="InterPro" id="IPR027417">
    <property type="entry name" value="P-loop_NTPase"/>
</dbReference>
<evidence type="ECO:0000259" key="15">
    <source>
        <dbReference type="PROSITE" id="PS51217"/>
    </source>
</evidence>
<evidence type="ECO:0000256" key="12">
    <source>
        <dbReference type="ARBA" id="ARBA00023125"/>
    </source>
</evidence>
<evidence type="ECO:0000256" key="2">
    <source>
        <dbReference type="ARBA" id="ARBA00022722"/>
    </source>
</evidence>
<comment type="function">
    <text evidence="14">The heterodimer acts as both an ATP-dependent DNA helicase and an ATP-dependent, dual-direction single-stranded exonuclease. Recognizes the chi site generating a DNA molecule suitable for the initiation of homologous recombination. The AddB subunit has 5' -&gt; 3' nuclease activity but not helicase activity.</text>
</comment>
<keyword evidence="5 14" id="KW-0227">DNA damage</keyword>
<dbReference type="InterPro" id="IPR038726">
    <property type="entry name" value="PDDEXK_AddAB-type"/>
</dbReference>
<comment type="cofactor">
    <cofactor evidence="14">
        <name>[4Fe-4S] cluster</name>
        <dbReference type="ChEBI" id="CHEBI:49883"/>
    </cofactor>
    <text evidence="14">Binds 1 [4Fe-4S] cluster.</text>
</comment>
<dbReference type="InterPro" id="IPR014140">
    <property type="entry name" value="DNA_helicase_suAddB"/>
</dbReference>
<feature type="domain" description="UvrD-like helicase C-terminal" evidence="15">
    <location>
        <begin position="273"/>
        <end position="579"/>
    </location>
</feature>
<dbReference type="InterPro" id="IPR049035">
    <property type="entry name" value="ADDB_N"/>
</dbReference>
<keyword evidence="13 14" id="KW-0234">DNA repair</keyword>
<dbReference type="HAMAP" id="MF_01452">
    <property type="entry name" value="AddB_type1"/>
    <property type="match status" value="1"/>
</dbReference>
<evidence type="ECO:0000256" key="5">
    <source>
        <dbReference type="ARBA" id="ARBA00022763"/>
    </source>
</evidence>
<evidence type="ECO:0000256" key="1">
    <source>
        <dbReference type="ARBA" id="ARBA00022485"/>
    </source>
</evidence>
<dbReference type="GO" id="GO:0003690">
    <property type="term" value="F:double-stranded DNA binding"/>
    <property type="evidence" value="ECO:0007669"/>
    <property type="project" value="UniProtKB-UniRule"/>
</dbReference>
<dbReference type="GO" id="GO:0005524">
    <property type="term" value="F:ATP binding"/>
    <property type="evidence" value="ECO:0007669"/>
    <property type="project" value="UniProtKB-UniRule"/>
</dbReference>
<dbReference type="NCBIfam" id="TIGR02773">
    <property type="entry name" value="addB_Gpos"/>
    <property type="match status" value="1"/>
</dbReference>
<dbReference type="Pfam" id="PF21445">
    <property type="entry name" value="ADDB_N"/>
    <property type="match status" value="1"/>
</dbReference>
<evidence type="ECO:0000256" key="10">
    <source>
        <dbReference type="ARBA" id="ARBA00023004"/>
    </source>
</evidence>
<evidence type="ECO:0000256" key="14">
    <source>
        <dbReference type="HAMAP-Rule" id="MF_01452"/>
    </source>
</evidence>
<comment type="caution">
    <text evidence="16">The sequence shown here is derived from an EMBL/GenBank/DDBJ whole genome shotgun (WGS) entry which is preliminary data.</text>
</comment>
<reference evidence="16 17" key="1">
    <citation type="submission" date="2016-01" db="EMBL/GenBank/DDBJ databases">
        <title>Investigation of taxonomic status of Bacillus aminovorans.</title>
        <authorList>
            <person name="Verma A."/>
            <person name="Pal Y."/>
            <person name="Krishnamurthi S."/>
        </authorList>
    </citation>
    <scope>NUCLEOTIDE SEQUENCE [LARGE SCALE GENOMIC DNA]</scope>
    <source>
        <strain evidence="16 17">DSM 4337</strain>
    </source>
</reference>
<dbReference type="InterPro" id="IPR011604">
    <property type="entry name" value="PDDEXK-like_dom_sf"/>
</dbReference>
<comment type="cofactor">
    <cofactor evidence="14">
        <name>Mg(2+)</name>
        <dbReference type="ChEBI" id="CHEBI:18420"/>
    </cofactor>
</comment>
<keyword evidence="6 14" id="KW-0378">Hydrolase</keyword>
<keyword evidence="9 14" id="KW-0067">ATP-binding</keyword>
<evidence type="ECO:0000256" key="9">
    <source>
        <dbReference type="ARBA" id="ARBA00022840"/>
    </source>
</evidence>
<feature type="binding site" evidence="14">
    <location>
        <position position="1114"/>
    </location>
    <ligand>
        <name>[4Fe-4S] cluster</name>
        <dbReference type="ChEBI" id="CHEBI:49883"/>
    </ligand>
</feature>
<keyword evidence="1 14" id="KW-0004">4Fe-4S</keyword>
<dbReference type="InterPro" id="IPR014017">
    <property type="entry name" value="DNA_helicase_UvrD-like_C"/>
</dbReference>
<dbReference type="Proteomes" id="UP000077271">
    <property type="component" value="Unassembled WGS sequence"/>
</dbReference>
<dbReference type="GO" id="GO:0051539">
    <property type="term" value="F:4 iron, 4 sulfur cluster binding"/>
    <property type="evidence" value="ECO:0007669"/>
    <property type="project" value="UniProtKB-KW"/>
</dbReference>
<dbReference type="Gene3D" id="6.10.140.1030">
    <property type="match status" value="1"/>
</dbReference>
<proteinExistence type="inferred from homology"/>
<keyword evidence="4 14" id="KW-0547">Nucleotide-binding</keyword>
<dbReference type="GO" id="GO:0000724">
    <property type="term" value="P:double-strand break repair via homologous recombination"/>
    <property type="evidence" value="ECO:0007669"/>
    <property type="project" value="UniProtKB-UniRule"/>
</dbReference>
<dbReference type="Pfam" id="PF12705">
    <property type="entry name" value="PDDEXK_1"/>
    <property type="match status" value="1"/>
</dbReference>
<evidence type="ECO:0000256" key="13">
    <source>
        <dbReference type="ARBA" id="ARBA00023204"/>
    </source>
</evidence>
<feature type="binding site" evidence="14">
    <location>
        <position position="1123"/>
    </location>
    <ligand>
        <name>[4Fe-4S] cluster</name>
        <dbReference type="ChEBI" id="CHEBI:49883"/>
    </ligand>
</feature>
<evidence type="ECO:0000256" key="8">
    <source>
        <dbReference type="ARBA" id="ARBA00022839"/>
    </source>
</evidence>
<comment type="similarity">
    <text evidence="14">Belongs to the helicase family. AddB/RexB type 1 subfamily.</text>
</comment>
<keyword evidence="12 14" id="KW-0238">DNA-binding</keyword>
<evidence type="ECO:0000256" key="6">
    <source>
        <dbReference type="ARBA" id="ARBA00022801"/>
    </source>
</evidence>
<dbReference type="EMBL" id="LQWZ01000002">
    <property type="protein sequence ID" value="OAH59440.1"/>
    <property type="molecule type" value="Genomic_DNA"/>
</dbReference>
<dbReference type="PANTHER" id="PTHR30591:SF1">
    <property type="entry name" value="RECBCD ENZYME SUBUNIT RECC"/>
    <property type="match status" value="1"/>
</dbReference>
<feature type="binding site" evidence="14">
    <location>
        <position position="1117"/>
    </location>
    <ligand>
        <name>[4Fe-4S] cluster</name>
        <dbReference type="ChEBI" id="CHEBI:49883"/>
    </ligand>
</feature>
<evidence type="ECO:0000256" key="11">
    <source>
        <dbReference type="ARBA" id="ARBA00023014"/>
    </source>
</evidence>
<dbReference type="SUPFAM" id="SSF52540">
    <property type="entry name" value="P-loop containing nucleoside triphosphate hydrolases"/>
    <property type="match status" value="1"/>
</dbReference>
<keyword evidence="3 14" id="KW-0479">Metal-binding</keyword>
<comment type="subunit">
    <text evidence="14">Heterodimer of AddA and AddB.</text>
</comment>
<evidence type="ECO:0000313" key="17">
    <source>
        <dbReference type="Proteomes" id="UP000077271"/>
    </source>
</evidence>
<keyword evidence="8 14" id="KW-0269">Exonuclease</keyword>